<accession>A0A2X4PV82</accession>
<organism evidence="2 3">
    <name type="scientific">Porphyromonas crevioricanis</name>
    <dbReference type="NCBI Taxonomy" id="393921"/>
    <lineage>
        <taxon>Bacteria</taxon>
        <taxon>Pseudomonadati</taxon>
        <taxon>Bacteroidota</taxon>
        <taxon>Bacteroidia</taxon>
        <taxon>Bacteroidales</taxon>
        <taxon>Porphyromonadaceae</taxon>
        <taxon>Porphyromonas</taxon>
    </lineage>
</organism>
<dbReference type="EMBL" id="LS483447">
    <property type="protein sequence ID" value="SQH72459.1"/>
    <property type="molecule type" value="Genomic_DNA"/>
</dbReference>
<dbReference type="Proteomes" id="UP000249300">
    <property type="component" value="Chromosome 1"/>
</dbReference>
<gene>
    <name evidence="2" type="ORF">NCTC12858_00277</name>
</gene>
<dbReference type="InterPro" id="IPR000073">
    <property type="entry name" value="AB_hydrolase_1"/>
</dbReference>
<dbReference type="PANTHER" id="PTHR43265:SF1">
    <property type="entry name" value="ESTERASE ESTD"/>
    <property type="match status" value="1"/>
</dbReference>
<dbReference type="GO" id="GO:0052689">
    <property type="term" value="F:carboxylic ester hydrolase activity"/>
    <property type="evidence" value="ECO:0007669"/>
    <property type="project" value="TreeGrafter"/>
</dbReference>
<sequence length="486" mass="54148">MFNNSKRLQRPHDSSITLMKKIILLFAFLLSGMSSLFSQAISMEGSWNGLLALPVGSLRIVFHLKQLPGGEWDCRLDSPDQGVSDIPVSEVEVQGDSLHIVAKGLALEYRGVLRDRDCIEGSFVQGGFSTRLELNRRDAQEEGKEKADVFHTEVSGDEPYSSQEYFTTDHPQGISLAGTLTIPNTVLKDRPTIILITGSGPQNRDEEILGHKPFAVLADILAHHGYTIFRYDDRGVGKSTGKYYEASVEDLIVDAKSVLNYVRSLDAVNPENVMLLGHSEGAYIAARLAAEDKSVAAVISIGGPTVPFRQCIEEQILASLKLSNRSEEYLEKTQRLNRQIYDWVQNQTISTDSLRIMIKNHVQEYLADVGSLTLEQKSLVAQQLAEESCTPWFREFIRIDPSATWQAVHCPVLGIYGSKDMQVLPNNADRLRELLPQAEVRLFDGLNHLMQPAITGSPAEYGQIRTTISPEVLSWLVDELARLLQK</sequence>
<name>A0A2X4PV82_9PORP</name>
<evidence type="ECO:0000259" key="1">
    <source>
        <dbReference type="Pfam" id="PF00561"/>
    </source>
</evidence>
<dbReference type="Gene3D" id="3.40.50.1820">
    <property type="entry name" value="alpha/beta hydrolase"/>
    <property type="match status" value="1"/>
</dbReference>
<dbReference type="SUPFAM" id="SSF53474">
    <property type="entry name" value="alpha/beta-Hydrolases"/>
    <property type="match status" value="1"/>
</dbReference>
<keyword evidence="3" id="KW-1185">Reference proteome</keyword>
<dbReference type="InterPro" id="IPR053145">
    <property type="entry name" value="AB_hydrolase_Est10"/>
</dbReference>
<dbReference type="InterPro" id="IPR029058">
    <property type="entry name" value="AB_hydrolase_fold"/>
</dbReference>
<proteinExistence type="predicted"/>
<evidence type="ECO:0000313" key="2">
    <source>
        <dbReference type="EMBL" id="SQH72459.1"/>
    </source>
</evidence>
<evidence type="ECO:0000313" key="3">
    <source>
        <dbReference type="Proteomes" id="UP000249300"/>
    </source>
</evidence>
<dbReference type="PANTHER" id="PTHR43265">
    <property type="entry name" value="ESTERASE ESTD"/>
    <property type="match status" value="1"/>
</dbReference>
<feature type="domain" description="AB hydrolase-1" evidence="1">
    <location>
        <begin position="210"/>
        <end position="451"/>
    </location>
</feature>
<dbReference type="AlphaFoldDB" id="A0A2X4PV82"/>
<protein>
    <submittedName>
        <fullName evidence="2">Short chain dehydrogenase</fullName>
    </submittedName>
</protein>
<dbReference type="Pfam" id="PF00561">
    <property type="entry name" value="Abhydrolase_1"/>
    <property type="match status" value="1"/>
</dbReference>
<reference evidence="2 3" key="1">
    <citation type="submission" date="2018-06" db="EMBL/GenBank/DDBJ databases">
        <authorList>
            <consortium name="Pathogen Informatics"/>
            <person name="Doyle S."/>
        </authorList>
    </citation>
    <scope>NUCLEOTIDE SEQUENCE [LARGE SCALE GENOMIC DNA]</scope>
    <source>
        <strain evidence="2 3">NCTC12858</strain>
    </source>
</reference>
<dbReference type="KEGG" id="pcre:NCTC12858_00277"/>